<feature type="transmembrane region" description="Helical" evidence="2">
    <location>
        <begin position="273"/>
        <end position="291"/>
    </location>
</feature>
<keyword evidence="2" id="KW-0812">Transmembrane</keyword>
<gene>
    <name evidence="3" type="ORF">BG006_001281</name>
</gene>
<evidence type="ECO:0000313" key="4">
    <source>
        <dbReference type="Proteomes" id="UP000696485"/>
    </source>
</evidence>
<organism evidence="3 4">
    <name type="scientific">Podila minutissima</name>
    <dbReference type="NCBI Taxonomy" id="64525"/>
    <lineage>
        <taxon>Eukaryota</taxon>
        <taxon>Fungi</taxon>
        <taxon>Fungi incertae sedis</taxon>
        <taxon>Mucoromycota</taxon>
        <taxon>Mortierellomycotina</taxon>
        <taxon>Mortierellomycetes</taxon>
        <taxon>Mortierellales</taxon>
        <taxon>Mortierellaceae</taxon>
        <taxon>Podila</taxon>
    </lineage>
</organism>
<sequence>MLHNHGSVHSSPTSASLIYHGSPSMAQPHLPHSPYQAPLEGHHGYSRAMSPSPHMAHVDPYRSAYSQQQLYQHQQQQPYSSYQTHLASHGSSPMMHYDDLSSSYDSRCSGSQSNQFPMYPLSPQNSNQALTAAYHHQQPLHQARRDSSIDLAGVVGRSNSRQSMTLLTPQPMRAGSGSKTTSSSTASRRLQSEEEEEEENAEILQKVSQSGTHSGMTLASSRPTGKNSKKFKRGTNEPKSDIDDDDEEEGQEKGANRQRDGKRCWCCSRRLCVYMSFLFLLILAVAMFFVLPRSPGISFVAVVPDGDPVFSRGRIQESFTLQMRVDSSENYLPIKLTSVEMTVWWKMDMTKIGTNEGLPSSVTIHPKVVQTISMPMAFDYQSLRIDTSTDGVLQALIKACTPLPPGSTTPPDQLNLTFGGKMKVWGLSWAWKPEFSFNVGTACPSNVKEQAMALPPPSPTTPTGATSSTGMGSSPATPSGTRGTTPSGGNSVAAPTPSARS</sequence>
<feature type="region of interest" description="Disordered" evidence="1">
    <location>
        <begin position="450"/>
        <end position="501"/>
    </location>
</feature>
<evidence type="ECO:0000313" key="3">
    <source>
        <dbReference type="EMBL" id="KAF9323632.1"/>
    </source>
</evidence>
<name>A0A9P5SD94_9FUNG</name>
<evidence type="ECO:0000256" key="2">
    <source>
        <dbReference type="SAM" id="Phobius"/>
    </source>
</evidence>
<comment type="caution">
    <text evidence="3">The sequence shown here is derived from an EMBL/GenBank/DDBJ whole genome shotgun (WGS) entry which is preliminary data.</text>
</comment>
<reference evidence="3" key="1">
    <citation type="journal article" date="2020" name="Fungal Divers.">
        <title>Resolving the Mortierellaceae phylogeny through synthesis of multi-gene phylogenetics and phylogenomics.</title>
        <authorList>
            <person name="Vandepol N."/>
            <person name="Liber J."/>
            <person name="Desiro A."/>
            <person name="Na H."/>
            <person name="Kennedy M."/>
            <person name="Barry K."/>
            <person name="Grigoriev I.V."/>
            <person name="Miller A.N."/>
            <person name="O'Donnell K."/>
            <person name="Stajich J.E."/>
            <person name="Bonito G."/>
        </authorList>
    </citation>
    <scope>NUCLEOTIDE SEQUENCE</scope>
    <source>
        <strain evidence="3">NVP1</strain>
    </source>
</reference>
<feature type="region of interest" description="Disordered" evidence="1">
    <location>
        <begin position="101"/>
        <end position="124"/>
    </location>
</feature>
<keyword evidence="2" id="KW-0472">Membrane</keyword>
<keyword evidence="2" id="KW-1133">Transmembrane helix</keyword>
<accession>A0A9P5SD94</accession>
<feature type="compositionally biased region" description="Polar residues" evidence="1">
    <location>
        <begin position="7"/>
        <end position="16"/>
    </location>
</feature>
<keyword evidence="4" id="KW-1185">Reference proteome</keyword>
<feature type="compositionally biased region" description="Polar residues" evidence="1">
    <location>
        <begin position="206"/>
        <end position="226"/>
    </location>
</feature>
<feature type="compositionally biased region" description="Low complexity" evidence="1">
    <location>
        <begin position="173"/>
        <end position="189"/>
    </location>
</feature>
<proteinExistence type="predicted"/>
<feature type="region of interest" description="Disordered" evidence="1">
    <location>
        <begin position="160"/>
        <end position="259"/>
    </location>
</feature>
<evidence type="ECO:0000256" key="1">
    <source>
        <dbReference type="SAM" id="MobiDB-lite"/>
    </source>
</evidence>
<feature type="region of interest" description="Disordered" evidence="1">
    <location>
        <begin position="1"/>
        <end position="58"/>
    </location>
</feature>
<dbReference type="EMBL" id="JAAAUY010001245">
    <property type="protein sequence ID" value="KAF9323632.1"/>
    <property type="molecule type" value="Genomic_DNA"/>
</dbReference>
<dbReference type="Proteomes" id="UP000696485">
    <property type="component" value="Unassembled WGS sequence"/>
</dbReference>
<dbReference type="AlphaFoldDB" id="A0A9P5SD94"/>
<feature type="compositionally biased region" description="Low complexity" evidence="1">
    <location>
        <begin position="461"/>
        <end position="491"/>
    </location>
</feature>
<protein>
    <submittedName>
        <fullName evidence="3">Uncharacterized protein</fullName>
    </submittedName>
</protein>